<sequence length="911" mass="105898">MHILLPSNHRKGIDFDLLLIQQFRKLKMQIRKMENDLANIHRQAHFSKYAHNLKNHKRAIARNFIRKVNWLYEKQRPQRACVPLYFPGSSSRHKKNRRDTQRYRKRKAYKIRENIVQQASQVILNKSAFNLDDNDKILLMKGPNFVATPNWATAVETNEWLNTQAHIRRVEWAHVFENSEAEYVALPRKLTVPRHSRPDKSQLDDVTIAYVEGVMAKMRNLKEEVIQRYKKKNNLSVDLRKSLHKLYTMVRDKKIVICRSDKDGKIIIINYSDYDKIMKRELAQFVELDMTPERLGQHLDKVRKTCDKYMMVLHAEGAITEKLLYGTVGIKFQNNRYHHTHGCLSKVFCNNNTAYAYPLFKTHKLQPALLSSIDAADIQIRLLQSAGNITTSRVTAFLELVLQPISVAYCRSSVDEYCRDTRDYLMQLDQWKRAHDSQMCSNRPLFLVTADVTKMYANLRRDIVAEALLDATTTQSTLSENACQSLMQLVMYCLENVITQYQQAFFQQSEGIVTGDNHSVSVANITAHYIIKQEVGAVGETELFRRYIDDIVWLSYGKTRTLAVERAIRDRFALNNLEITFRRISTIQDGACLEFLDVLHIIDKTARCGFYTTNYVKPTAKGRLFLNGTSHHPPWIFRGIVFGECIRLRRLNEMHDLYRSSLCDLEAKCRRSCFPFKVYSAIITAAAQWKERFAPPTSRLRNEKRIVWATSFTNILRLTDRERQLKPSACVVYKRPFTIGAALMRYKVLAHETEDHKTGSYPCGKCALCGHHGKSKSMVFPVTDLRSQQRLFHLRQHLSCRNYGIYVATCLVCEEQYVGQTKNKFSTRWNSHRSVWRTSDLSVGGDRAALLQHYHNKHFQLFQKKLDIALCYNVVFVEEPRTEKLDICENKWLILTGATINVQAMVLPAVR</sequence>
<dbReference type="PANTHER" id="PTHR21301:SF10">
    <property type="entry name" value="REVERSE TRANSCRIPTASE DOMAIN-CONTAINING PROTEIN"/>
    <property type="match status" value="1"/>
</dbReference>
<protein>
    <submittedName>
        <fullName evidence="1">Uncharacterized protein LOC108950347</fullName>
    </submittedName>
</protein>
<evidence type="ECO:0000313" key="1">
    <source>
        <dbReference type="EMBL" id="CAB3263299.1"/>
    </source>
</evidence>
<dbReference type="AlphaFoldDB" id="A0A6F9DJI3"/>
<dbReference type="Gene3D" id="3.40.1440.10">
    <property type="entry name" value="GIY-YIG endonuclease"/>
    <property type="match status" value="1"/>
</dbReference>
<proteinExistence type="evidence at transcript level"/>
<reference evidence="1" key="1">
    <citation type="submission" date="2020-04" db="EMBL/GenBank/DDBJ databases">
        <authorList>
            <person name="Neveu A P."/>
        </authorList>
    </citation>
    <scope>NUCLEOTIDE SEQUENCE</scope>
    <source>
        <tissue evidence="1">Whole embryo</tissue>
    </source>
</reference>
<organism evidence="1">
    <name type="scientific">Phallusia mammillata</name>
    <dbReference type="NCBI Taxonomy" id="59560"/>
    <lineage>
        <taxon>Eukaryota</taxon>
        <taxon>Metazoa</taxon>
        <taxon>Chordata</taxon>
        <taxon>Tunicata</taxon>
        <taxon>Ascidiacea</taxon>
        <taxon>Phlebobranchia</taxon>
        <taxon>Ascidiidae</taxon>
        <taxon>Phallusia</taxon>
    </lineage>
</organism>
<name>A0A6F9DJI3_9ASCI</name>
<dbReference type="InterPro" id="IPR035901">
    <property type="entry name" value="GIY-YIG_endonuc_sf"/>
</dbReference>
<dbReference type="EMBL" id="LR787437">
    <property type="protein sequence ID" value="CAB3263299.1"/>
    <property type="molecule type" value="mRNA"/>
</dbReference>
<gene>
    <name evidence="1" type="primary">LOC108950347-001</name>
</gene>
<dbReference type="PANTHER" id="PTHR21301">
    <property type="entry name" value="REVERSE TRANSCRIPTASE"/>
    <property type="match status" value="1"/>
</dbReference>
<accession>A0A6F9DJI3</accession>